<dbReference type="GO" id="GO:0061630">
    <property type="term" value="F:ubiquitin protein ligase activity"/>
    <property type="evidence" value="ECO:0007669"/>
    <property type="project" value="TreeGrafter"/>
</dbReference>
<name>A0A8S3SZP9_MYTED</name>
<reference evidence="3" key="1">
    <citation type="submission" date="2021-03" db="EMBL/GenBank/DDBJ databases">
        <authorList>
            <person name="Bekaert M."/>
        </authorList>
    </citation>
    <scope>NUCLEOTIDE SEQUENCE</scope>
</reference>
<accession>A0A8S3SZP9</accession>
<evidence type="ECO:0000313" key="4">
    <source>
        <dbReference type="Proteomes" id="UP000683360"/>
    </source>
</evidence>
<evidence type="ECO:0000256" key="1">
    <source>
        <dbReference type="SAM" id="Coils"/>
    </source>
</evidence>
<comment type="caution">
    <text evidence="3">The sequence shown here is derived from an EMBL/GenBank/DDBJ whole genome shotgun (WGS) entry which is preliminary data.</text>
</comment>
<dbReference type="InterPro" id="IPR010620">
    <property type="entry name" value="SBBP_repeat"/>
</dbReference>
<dbReference type="GO" id="GO:0043161">
    <property type="term" value="P:proteasome-mediated ubiquitin-dependent protein catabolic process"/>
    <property type="evidence" value="ECO:0007669"/>
    <property type="project" value="TreeGrafter"/>
</dbReference>
<dbReference type="Pfam" id="PF06739">
    <property type="entry name" value="SBBP"/>
    <property type="match status" value="1"/>
</dbReference>
<dbReference type="Gene3D" id="2.130.10.10">
    <property type="entry name" value="YVTN repeat-like/Quinoprotein amine dehydrogenase"/>
    <property type="match status" value="1"/>
</dbReference>
<dbReference type="EMBL" id="CAJPWZ010001910">
    <property type="protein sequence ID" value="CAG2226509.1"/>
    <property type="molecule type" value="Genomic_DNA"/>
</dbReference>
<proteinExistence type="predicted"/>
<dbReference type="Gene3D" id="2.40.10.500">
    <property type="match status" value="1"/>
</dbReference>
<dbReference type="Proteomes" id="UP000683360">
    <property type="component" value="Unassembled WGS sequence"/>
</dbReference>
<dbReference type="AlphaFoldDB" id="A0A8S3SZP9"/>
<organism evidence="3 4">
    <name type="scientific">Mytilus edulis</name>
    <name type="common">Blue mussel</name>
    <dbReference type="NCBI Taxonomy" id="6550"/>
    <lineage>
        <taxon>Eukaryota</taxon>
        <taxon>Metazoa</taxon>
        <taxon>Spiralia</taxon>
        <taxon>Lophotrochozoa</taxon>
        <taxon>Mollusca</taxon>
        <taxon>Bivalvia</taxon>
        <taxon>Autobranchia</taxon>
        <taxon>Pteriomorphia</taxon>
        <taxon>Mytilida</taxon>
        <taxon>Mytiloidea</taxon>
        <taxon>Mytilidae</taxon>
        <taxon>Mytilinae</taxon>
        <taxon>Mytilus</taxon>
    </lineage>
</organism>
<keyword evidence="4" id="KW-1185">Reference proteome</keyword>
<dbReference type="PANTHER" id="PTHR24104:SF47">
    <property type="entry name" value="E3 UBIQUITIN-PROTEIN LIGASE NHLRC1"/>
    <property type="match status" value="1"/>
</dbReference>
<dbReference type="PANTHER" id="PTHR24104">
    <property type="entry name" value="E3 UBIQUITIN-PROTEIN LIGASE NHLRC1-RELATED"/>
    <property type="match status" value="1"/>
</dbReference>
<keyword evidence="1" id="KW-0175">Coiled coil</keyword>
<dbReference type="GO" id="GO:0000209">
    <property type="term" value="P:protein polyubiquitination"/>
    <property type="evidence" value="ECO:0007669"/>
    <property type="project" value="TreeGrafter"/>
</dbReference>
<dbReference type="InterPro" id="IPR015943">
    <property type="entry name" value="WD40/YVTN_repeat-like_dom_sf"/>
</dbReference>
<dbReference type="OrthoDB" id="5984028at2759"/>
<dbReference type="SUPFAM" id="SSF63829">
    <property type="entry name" value="Calcium-dependent phosphotriesterase"/>
    <property type="match status" value="1"/>
</dbReference>
<protein>
    <recommendedName>
        <fullName evidence="5">DZIP3-like HEPN domain-containing protein</fullName>
    </recommendedName>
</protein>
<dbReference type="InterPro" id="IPR050952">
    <property type="entry name" value="TRIM-NHL_E3_ligases"/>
</dbReference>
<feature type="region of interest" description="Disordered" evidence="2">
    <location>
        <begin position="1"/>
        <end position="34"/>
    </location>
</feature>
<evidence type="ECO:0000313" key="3">
    <source>
        <dbReference type="EMBL" id="CAG2226509.1"/>
    </source>
</evidence>
<evidence type="ECO:0008006" key="5">
    <source>
        <dbReference type="Google" id="ProtNLM"/>
    </source>
</evidence>
<dbReference type="SUPFAM" id="SSF57845">
    <property type="entry name" value="B-box zinc-binding domain"/>
    <property type="match status" value="1"/>
</dbReference>
<evidence type="ECO:0000256" key="2">
    <source>
        <dbReference type="SAM" id="MobiDB-lite"/>
    </source>
</evidence>
<feature type="coiled-coil region" evidence="1">
    <location>
        <begin position="388"/>
        <end position="422"/>
    </location>
</feature>
<feature type="compositionally biased region" description="Polar residues" evidence="2">
    <location>
        <begin position="19"/>
        <end position="28"/>
    </location>
</feature>
<gene>
    <name evidence="3" type="ORF">MEDL_39583</name>
</gene>
<sequence length="760" mass="86686">MQKSNTTNSEFKKRRHRPSSQPSPQNLQTDKKQKTFDTDSVDILHSSSDEHLFETSMSNSTAAPVVSISQEDIVRIAQTVKEFLIGDLHNLIDEKQKPVLRELKELKIKYDDLDKKWKVFRILLLFMKVLNHGVKESLLRLNKYNKKNPQIANISINQELTRLRSKLAYYARFLVRNKKLKSTWVVDGKIYIVDNKDDKHIVRNNDDFIAMLNELEIEPQTEWSEQPDEATGATRERLLTHDDGAMSVINGDVGNESWPVIGVSVVFVIIVNLSNQPYSGVPNVTKDYVQIVTNITVFQMEQKDTKPCPSPSTGELQNAEFCILHNEKYELFCREHECPCCKTCGKTHKDCKGLTDINEMIKNIKSSNAFYEIEQNLLEIVENVKRISTSREENLKSLQNKKREIEEEIKLTRTKVNNHLDKLQDDLLNELCTIEQKESIKIRTSLTSLRKKKKEVAKYQARFDNIKNIQEFGGVSISSERCDWPTLKRKNSQAQSILALPTRSIESLTLKLKKRINTELSEVRGCSLLPDGRTVFSCCVPNLIRVLKTDGSKDFEINNIGDTFDVVFIGDGSIAVTSGHSDRINIIDIKNKNLEKTIKVNSDNDGVVYKDGHLIYCAKEKGLQMISLKDESITNVTSNKLSVFSYVATFRDKLFYTNSDTHSVTCCDYHGNILWTFCHISILLSPFGISVDKNGNVFVVGWGSHNVVVISPDGQSFRQLLSRKDGLDNPQALHYDQSTNNLLVALRTNEAYLFEVNYNL</sequence>